<evidence type="ECO:0000256" key="1">
    <source>
        <dbReference type="SAM" id="SignalP"/>
    </source>
</evidence>
<dbReference type="RefSeq" id="WP_090828856.1">
    <property type="nucleotide sequence ID" value="NZ_FOBH01000007.1"/>
</dbReference>
<gene>
    <name evidence="2" type="ORF">SAMN05216387_10766</name>
</gene>
<accession>A0A1H7NN74</accession>
<dbReference type="STRING" id="1233.SAMN05216387_10766"/>
<dbReference type="AlphaFoldDB" id="A0A1H7NN74"/>
<dbReference type="OrthoDB" id="8548291at2"/>
<dbReference type="EMBL" id="FOBH01000007">
    <property type="protein sequence ID" value="SEL24458.1"/>
    <property type="molecule type" value="Genomic_DNA"/>
</dbReference>
<feature type="chain" id="PRO_5011680051" description="PXPV repeat-containing protein" evidence="1">
    <location>
        <begin position="26"/>
        <end position="111"/>
    </location>
</feature>
<keyword evidence="1" id="KW-0732">Signal</keyword>
<sequence>MTARNKNAPCGLLLFLSLSSAAVWADPNLEEIQRQFNQETISKPFNVPDDASLTTSLKAATDRGTPTRTPGGYVAPNIPLLGGFGYTGGYMRPYYGGYYGGGYSPFYGGWW</sequence>
<feature type="signal peptide" evidence="1">
    <location>
        <begin position="1"/>
        <end position="25"/>
    </location>
</feature>
<evidence type="ECO:0000313" key="3">
    <source>
        <dbReference type="Proteomes" id="UP000198620"/>
    </source>
</evidence>
<protein>
    <recommendedName>
        <fullName evidence="4">PXPV repeat-containing protein</fullName>
    </recommendedName>
</protein>
<reference evidence="2 3" key="1">
    <citation type="submission" date="2016-10" db="EMBL/GenBank/DDBJ databases">
        <authorList>
            <person name="de Groot N.N."/>
        </authorList>
    </citation>
    <scope>NUCLEOTIDE SEQUENCE [LARGE SCALE GENOMIC DNA]</scope>
    <source>
        <strain evidence="2 3">Nv1</strain>
    </source>
</reference>
<keyword evidence="3" id="KW-1185">Reference proteome</keyword>
<dbReference type="Proteomes" id="UP000198620">
    <property type="component" value="Unassembled WGS sequence"/>
</dbReference>
<evidence type="ECO:0008006" key="4">
    <source>
        <dbReference type="Google" id="ProtNLM"/>
    </source>
</evidence>
<name>A0A1H7NN74_9PROT</name>
<proteinExistence type="predicted"/>
<organism evidence="2 3">
    <name type="scientific">Nitrosovibrio tenuis</name>
    <dbReference type="NCBI Taxonomy" id="1233"/>
    <lineage>
        <taxon>Bacteria</taxon>
        <taxon>Pseudomonadati</taxon>
        <taxon>Pseudomonadota</taxon>
        <taxon>Betaproteobacteria</taxon>
        <taxon>Nitrosomonadales</taxon>
        <taxon>Nitrosomonadaceae</taxon>
        <taxon>Nitrosovibrio</taxon>
    </lineage>
</organism>
<evidence type="ECO:0000313" key="2">
    <source>
        <dbReference type="EMBL" id="SEL24458.1"/>
    </source>
</evidence>